<name>A0A815SIH8_9BILA</name>
<feature type="non-terminal residue" evidence="1">
    <location>
        <position position="1"/>
    </location>
</feature>
<dbReference type="EMBL" id="CAJNOG010002138">
    <property type="protein sequence ID" value="CAF1491806.1"/>
    <property type="molecule type" value="Genomic_DNA"/>
</dbReference>
<reference evidence="1" key="1">
    <citation type="submission" date="2021-02" db="EMBL/GenBank/DDBJ databases">
        <authorList>
            <person name="Nowell W R."/>
        </authorList>
    </citation>
    <scope>NUCLEOTIDE SEQUENCE</scope>
</reference>
<dbReference type="EMBL" id="CAJOBB010003794">
    <property type="protein sequence ID" value="CAF4059217.1"/>
    <property type="molecule type" value="Genomic_DNA"/>
</dbReference>
<evidence type="ECO:0000313" key="1">
    <source>
        <dbReference type="EMBL" id="CAF1491806.1"/>
    </source>
</evidence>
<protein>
    <submittedName>
        <fullName evidence="1">Uncharacterized protein</fullName>
    </submittedName>
</protein>
<dbReference type="AlphaFoldDB" id="A0A815SIH8"/>
<dbReference type="Proteomes" id="UP000663845">
    <property type="component" value="Unassembled WGS sequence"/>
</dbReference>
<gene>
    <name evidence="1" type="ORF">JYZ213_LOCUS42969</name>
    <name evidence="2" type="ORF">KXQ929_LOCUS32031</name>
</gene>
<evidence type="ECO:0000313" key="2">
    <source>
        <dbReference type="EMBL" id="CAF4059217.1"/>
    </source>
</evidence>
<proteinExistence type="predicted"/>
<comment type="caution">
    <text evidence="1">The sequence shown here is derived from an EMBL/GenBank/DDBJ whole genome shotgun (WGS) entry which is preliminary data.</text>
</comment>
<sequence>DSGFYPSSQPQLSNDLLENVQVHKMILELSAILNVRQLFLEGPLISGESLSLSHQQ</sequence>
<accession>A0A815SIH8</accession>
<evidence type="ECO:0000313" key="3">
    <source>
        <dbReference type="Proteomes" id="UP000663845"/>
    </source>
</evidence>
<organism evidence="1 3">
    <name type="scientific">Adineta steineri</name>
    <dbReference type="NCBI Taxonomy" id="433720"/>
    <lineage>
        <taxon>Eukaryota</taxon>
        <taxon>Metazoa</taxon>
        <taxon>Spiralia</taxon>
        <taxon>Gnathifera</taxon>
        <taxon>Rotifera</taxon>
        <taxon>Eurotatoria</taxon>
        <taxon>Bdelloidea</taxon>
        <taxon>Adinetida</taxon>
        <taxon>Adinetidae</taxon>
        <taxon>Adineta</taxon>
    </lineage>
</organism>
<dbReference type="Proteomes" id="UP000663868">
    <property type="component" value="Unassembled WGS sequence"/>
</dbReference>